<dbReference type="EMBL" id="JABTDW010000001">
    <property type="protein sequence ID" value="NSB17418.1"/>
    <property type="molecule type" value="Genomic_DNA"/>
</dbReference>
<organism evidence="1 2">
    <name type="scientific">Clostridium beijerinckii</name>
    <name type="common">Clostridium MP</name>
    <dbReference type="NCBI Taxonomy" id="1520"/>
    <lineage>
        <taxon>Bacteria</taxon>
        <taxon>Bacillati</taxon>
        <taxon>Bacillota</taxon>
        <taxon>Clostridia</taxon>
        <taxon>Eubacteriales</taxon>
        <taxon>Clostridiaceae</taxon>
        <taxon>Clostridium</taxon>
    </lineage>
</organism>
<protein>
    <submittedName>
        <fullName evidence="1">Translation initiation factor 2 alpha subunit (eIF-2alpha)</fullName>
    </submittedName>
</protein>
<evidence type="ECO:0000313" key="2">
    <source>
        <dbReference type="Proteomes" id="UP000822184"/>
    </source>
</evidence>
<dbReference type="Proteomes" id="UP000822184">
    <property type="component" value="Unassembled WGS sequence"/>
</dbReference>
<dbReference type="AlphaFoldDB" id="A0AAE5LSR1"/>
<name>A0AAE5LSR1_CLOBE</name>
<dbReference type="GO" id="GO:0003743">
    <property type="term" value="F:translation initiation factor activity"/>
    <property type="evidence" value="ECO:0007669"/>
    <property type="project" value="UniProtKB-KW"/>
</dbReference>
<accession>A0AAE5LSR1</accession>
<keyword evidence="1" id="KW-0648">Protein biosynthesis</keyword>
<gene>
    <name evidence="1" type="ORF">BCD95_005677</name>
</gene>
<sequence length="132" mass="15792">MNKKVYELLEEIKLQSEKINNWEQMTDIFANAIKRKGLNTEEVEEISERISREFKKNKDTFDEMIKAGEEFKEALELSDGDVYELLKRDNNEERYCTVAESLEQSLKEMQLIREGKLPKKTWRQLRERLGDE</sequence>
<comment type="caution">
    <text evidence="1">The sequence shown here is derived from an EMBL/GenBank/DDBJ whole genome shotgun (WGS) entry which is preliminary data.</text>
</comment>
<proteinExistence type="predicted"/>
<evidence type="ECO:0000313" key="1">
    <source>
        <dbReference type="EMBL" id="NSB17418.1"/>
    </source>
</evidence>
<dbReference type="RefSeq" id="WP_207652010.1">
    <property type="nucleotide sequence ID" value="NZ_JABTDW010000001.1"/>
</dbReference>
<reference evidence="1" key="1">
    <citation type="submission" date="2020-06" db="EMBL/GenBank/DDBJ databases">
        <title>Genomic insights into acetone-butanol-ethanol (ABE) fermentation by sequencing solventogenic clostridia strains.</title>
        <authorList>
            <person name="Brown S."/>
        </authorList>
    </citation>
    <scope>NUCLEOTIDE SEQUENCE</scope>
    <source>
        <strain evidence="1">DJ123</strain>
    </source>
</reference>
<keyword evidence="1" id="KW-0396">Initiation factor</keyword>